<dbReference type="InterPro" id="IPR038305">
    <property type="entry name" value="HeLo_sf"/>
</dbReference>
<sequence>MSGFEPIAGTIAFVALIDPGLRGFSWIYGKYKLGKSFGRDYHSLEILYRSEIVRFIQIRDQKIDLLGDSPLNDPKTRLKNAVHERLVLELEALEECEELVRKHDARHLEAEEREANKDDGSASDNQKGTLPLTVSSSASRASTNANRLTDSTVVSSTSSATTVAPSTTTTSRSRSGRSHFSTWKKRFSFHQSKKSGSTLTHISSPILATSIAEQEAQKELQRGRENIHAKSTFTERAMWAIGERERFIELVNKLKEHNDYFVSLLQIQLAIKRNESINESEPSPLLDPARRIAYRLRRLIQAIAAGEYQDHQQFQIMLYDDPFQLRSRLAKGSPISIGLRPSSSVFAFQLLNPSLENTESPAPQTMDNISVFFEVPSLDHPSQTADMPPRASDSITLSFDKLWDTLKVLEGRHPQPRSFCHAIGTLKEVGVASHGPIALLLDRTPYRLSKTLTQTLKDPAGSNMLRKKYLIFRARLAYVLAATFLQFLLAGQPLDYTSDSLYYYARPATTALSSDEMVSMLVAPYIQLENIGAATFPVSSTSVLTSAAETVTNDQIMVQRLGVVLYEVGTWKAITEPHQDWRARSSAARFGKLELVRCWPTVDYFNAVHACLEWMAGDLWNVEEQAIQLAAKVVTPLKRQLSTLPPEFQTG</sequence>
<keyword evidence="4" id="KW-1185">Reference proteome</keyword>
<evidence type="ECO:0000259" key="2">
    <source>
        <dbReference type="Pfam" id="PF14479"/>
    </source>
</evidence>
<feature type="domain" description="Prion-inhibition and propagation HeLo" evidence="2">
    <location>
        <begin position="28"/>
        <end position="268"/>
    </location>
</feature>
<evidence type="ECO:0000313" key="4">
    <source>
        <dbReference type="Proteomes" id="UP000750711"/>
    </source>
</evidence>
<name>A0A9P8LH00_9PEZI</name>
<dbReference type="Proteomes" id="UP000750711">
    <property type="component" value="Unassembled WGS sequence"/>
</dbReference>
<dbReference type="AlphaFoldDB" id="A0A9P8LH00"/>
<dbReference type="Pfam" id="PF14479">
    <property type="entry name" value="HeLo"/>
    <property type="match status" value="1"/>
</dbReference>
<reference evidence="3" key="1">
    <citation type="submission" date="2021-03" db="EMBL/GenBank/DDBJ databases">
        <title>Comparative genomics and phylogenomic investigation of the class Geoglossomycetes provide insights into ecological specialization and systematics.</title>
        <authorList>
            <person name="Melie T."/>
            <person name="Pirro S."/>
            <person name="Miller A.N."/>
            <person name="Quandt A."/>
        </authorList>
    </citation>
    <scope>NUCLEOTIDE SEQUENCE</scope>
    <source>
        <strain evidence="3">CAQ_001_2017</strain>
    </source>
</reference>
<dbReference type="EMBL" id="JAGHQM010000138">
    <property type="protein sequence ID" value="KAH0565084.1"/>
    <property type="molecule type" value="Genomic_DNA"/>
</dbReference>
<evidence type="ECO:0000313" key="3">
    <source>
        <dbReference type="EMBL" id="KAH0565084.1"/>
    </source>
</evidence>
<feature type="compositionally biased region" description="Polar residues" evidence="1">
    <location>
        <begin position="122"/>
        <end position="134"/>
    </location>
</feature>
<feature type="compositionally biased region" description="Basic and acidic residues" evidence="1">
    <location>
        <begin position="110"/>
        <end position="120"/>
    </location>
</feature>
<dbReference type="Gene3D" id="1.20.120.1020">
    <property type="entry name" value="Prion-inhibition and propagation, HeLo domain"/>
    <property type="match status" value="1"/>
</dbReference>
<feature type="region of interest" description="Disordered" evidence="1">
    <location>
        <begin position="110"/>
        <end position="177"/>
    </location>
</feature>
<comment type="caution">
    <text evidence="3">The sequence shown here is derived from an EMBL/GenBank/DDBJ whole genome shotgun (WGS) entry which is preliminary data.</text>
</comment>
<dbReference type="InterPro" id="IPR029498">
    <property type="entry name" value="HeLo_dom"/>
</dbReference>
<gene>
    <name evidence="3" type="ORF">GP486_001524</name>
</gene>
<accession>A0A9P8LH00</accession>
<protein>
    <recommendedName>
        <fullName evidence="2">Prion-inhibition and propagation HeLo domain-containing protein</fullName>
    </recommendedName>
</protein>
<proteinExistence type="predicted"/>
<organism evidence="3 4">
    <name type="scientific">Trichoglossum hirsutum</name>
    <dbReference type="NCBI Taxonomy" id="265104"/>
    <lineage>
        <taxon>Eukaryota</taxon>
        <taxon>Fungi</taxon>
        <taxon>Dikarya</taxon>
        <taxon>Ascomycota</taxon>
        <taxon>Pezizomycotina</taxon>
        <taxon>Geoglossomycetes</taxon>
        <taxon>Geoglossales</taxon>
        <taxon>Geoglossaceae</taxon>
        <taxon>Trichoglossum</taxon>
    </lineage>
</organism>
<feature type="compositionally biased region" description="Low complexity" evidence="1">
    <location>
        <begin position="135"/>
        <end position="173"/>
    </location>
</feature>
<evidence type="ECO:0000256" key="1">
    <source>
        <dbReference type="SAM" id="MobiDB-lite"/>
    </source>
</evidence>